<dbReference type="Proteomes" id="UP001175261">
    <property type="component" value="Unassembled WGS sequence"/>
</dbReference>
<dbReference type="InterPro" id="IPR052523">
    <property type="entry name" value="Trichothecene_AcTrans"/>
</dbReference>
<dbReference type="Pfam" id="PF13508">
    <property type="entry name" value="Acetyltransf_7"/>
    <property type="match status" value="1"/>
</dbReference>
<evidence type="ECO:0000313" key="3">
    <source>
        <dbReference type="Proteomes" id="UP001175261"/>
    </source>
</evidence>
<reference evidence="2" key="1">
    <citation type="submission" date="2022-10" db="EMBL/GenBank/DDBJ databases">
        <title>Determination and structural analysis of whole genome sequence of Sarocladium strictum F4-1.</title>
        <authorList>
            <person name="Hu L."/>
            <person name="Jiang Y."/>
        </authorList>
    </citation>
    <scope>NUCLEOTIDE SEQUENCE</scope>
    <source>
        <strain evidence="2">F4-1</strain>
    </source>
</reference>
<dbReference type="AlphaFoldDB" id="A0AA39GGI0"/>
<keyword evidence="3" id="KW-1185">Reference proteome</keyword>
<organism evidence="2 3">
    <name type="scientific">Sarocladium strictum</name>
    <name type="common">Black bundle disease fungus</name>
    <name type="synonym">Acremonium strictum</name>
    <dbReference type="NCBI Taxonomy" id="5046"/>
    <lineage>
        <taxon>Eukaryota</taxon>
        <taxon>Fungi</taxon>
        <taxon>Dikarya</taxon>
        <taxon>Ascomycota</taxon>
        <taxon>Pezizomycotina</taxon>
        <taxon>Sordariomycetes</taxon>
        <taxon>Hypocreomycetidae</taxon>
        <taxon>Hypocreales</taxon>
        <taxon>Sarocladiaceae</taxon>
        <taxon>Sarocladium</taxon>
    </lineage>
</organism>
<proteinExistence type="predicted"/>
<dbReference type="SUPFAM" id="SSF55729">
    <property type="entry name" value="Acyl-CoA N-acyltransferases (Nat)"/>
    <property type="match status" value="1"/>
</dbReference>
<dbReference type="GO" id="GO:0016747">
    <property type="term" value="F:acyltransferase activity, transferring groups other than amino-acyl groups"/>
    <property type="evidence" value="ECO:0007669"/>
    <property type="project" value="InterPro"/>
</dbReference>
<sequence>MEFCPLRACLINSTMGVYVTNLTEGDIPAAVKVVQEAFAEDPYSRWVFDRSKFNPKRNAASLGMRMRWGIRNGIFHAAKDTETHEVLGVAMWLKPQPADAPQSWSDWYEGWKLYFNQVLMNLWYGRGGLIAKRYWIWKAAQAGIQSEIWDDPRGYYFLNIMVVHPKAQGLGVGAKMMREVTQEADSKGMKCYLESSRDVPNVAIYERLGFRLVKDMICDDDGDKIRLFTMMREPHAGPPEKTNS</sequence>
<dbReference type="EMBL" id="JAPDFR010000004">
    <property type="protein sequence ID" value="KAK0386920.1"/>
    <property type="molecule type" value="Genomic_DNA"/>
</dbReference>
<protein>
    <recommendedName>
        <fullName evidence="1">N-acetyltransferase domain-containing protein</fullName>
    </recommendedName>
</protein>
<dbReference type="PROSITE" id="PS51186">
    <property type="entry name" value="GNAT"/>
    <property type="match status" value="1"/>
</dbReference>
<evidence type="ECO:0000313" key="2">
    <source>
        <dbReference type="EMBL" id="KAK0386920.1"/>
    </source>
</evidence>
<gene>
    <name evidence="2" type="ORF">NLU13_5233</name>
</gene>
<dbReference type="PANTHER" id="PTHR42791">
    <property type="entry name" value="GNAT FAMILY ACETYLTRANSFERASE"/>
    <property type="match status" value="1"/>
</dbReference>
<name>A0AA39GGI0_SARSR</name>
<dbReference type="InterPro" id="IPR016181">
    <property type="entry name" value="Acyl_CoA_acyltransferase"/>
</dbReference>
<dbReference type="CDD" id="cd04301">
    <property type="entry name" value="NAT_SF"/>
    <property type="match status" value="1"/>
</dbReference>
<comment type="caution">
    <text evidence="2">The sequence shown here is derived from an EMBL/GenBank/DDBJ whole genome shotgun (WGS) entry which is preliminary data.</text>
</comment>
<dbReference type="InterPro" id="IPR000182">
    <property type="entry name" value="GNAT_dom"/>
</dbReference>
<dbReference type="PANTHER" id="PTHR42791:SF4">
    <property type="entry name" value="ACETYLTRANSFERASE, GNAT FAMILY FAMILY (AFU_ORTHOLOGUE AFUA_4G09540)-RELATED"/>
    <property type="match status" value="1"/>
</dbReference>
<evidence type="ECO:0000259" key="1">
    <source>
        <dbReference type="PROSITE" id="PS51186"/>
    </source>
</evidence>
<accession>A0AA39GGI0</accession>
<feature type="domain" description="N-acetyltransferase" evidence="1">
    <location>
        <begin position="90"/>
        <end position="232"/>
    </location>
</feature>
<dbReference type="Gene3D" id="3.40.630.30">
    <property type="match status" value="1"/>
</dbReference>